<feature type="transmembrane region" description="Helical" evidence="5">
    <location>
        <begin position="122"/>
        <end position="140"/>
    </location>
</feature>
<feature type="domain" description="DUF1232" evidence="6">
    <location>
        <begin position="90"/>
        <end position="125"/>
    </location>
</feature>
<keyword evidence="2 5" id="KW-0812">Transmembrane</keyword>
<evidence type="ECO:0000256" key="4">
    <source>
        <dbReference type="ARBA" id="ARBA00023136"/>
    </source>
</evidence>
<dbReference type="Proteomes" id="UP001596220">
    <property type="component" value="Unassembled WGS sequence"/>
</dbReference>
<keyword evidence="4 5" id="KW-0472">Membrane</keyword>
<comment type="caution">
    <text evidence="7">The sequence shown here is derived from an EMBL/GenBank/DDBJ whole genome shotgun (WGS) entry which is preliminary data.</text>
</comment>
<evidence type="ECO:0000256" key="3">
    <source>
        <dbReference type="ARBA" id="ARBA00022989"/>
    </source>
</evidence>
<protein>
    <submittedName>
        <fullName evidence="7">YkvA family protein</fullName>
    </submittedName>
</protein>
<comment type="subcellular location">
    <subcellularLocation>
        <location evidence="1">Endomembrane system</location>
        <topology evidence="1">Multi-pass membrane protein</topology>
    </subcellularLocation>
</comment>
<organism evidence="7 8">
    <name type="scientific">Saccharothrix lopnurensis</name>
    <dbReference type="NCBI Taxonomy" id="1670621"/>
    <lineage>
        <taxon>Bacteria</taxon>
        <taxon>Bacillati</taxon>
        <taxon>Actinomycetota</taxon>
        <taxon>Actinomycetes</taxon>
        <taxon>Pseudonocardiales</taxon>
        <taxon>Pseudonocardiaceae</taxon>
        <taxon>Saccharothrix</taxon>
    </lineage>
</organism>
<dbReference type="InterPro" id="IPR010652">
    <property type="entry name" value="DUF1232"/>
</dbReference>
<dbReference type="RefSeq" id="WP_380640088.1">
    <property type="nucleotide sequence ID" value="NZ_JBHSQO010000039.1"/>
</dbReference>
<reference evidence="8" key="1">
    <citation type="journal article" date="2019" name="Int. J. Syst. Evol. Microbiol.">
        <title>The Global Catalogue of Microorganisms (GCM) 10K type strain sequencing project: providing services to taxonomists for standard genome sequencing and annotation.</title>
        <authorList>
            <consortium name="The Broad Institute Genomics Platform"/>
            <consortium name="The Broad Institute Genome Sequencing Center for Infectious Disease"/>
            <person name="Wu L."/>
            <person name="Ma J."/>
        </authorList>
    </citation>
    <scope>NUCLEOTIDE SEQUENCE [LARGE SCALE GENOMIC DNA]</scope>
    <source>
        <strain evidence="8">CGMCC 4.7246</strain>
    </source>
</reference>
<dbReference type="EMBL" id="JBHSQO010000039">
    <property type="protein sequence ID" value="MFC6093170.1"/>
    <property type="molecule type" value="Genomic_DNA"/>
</dbReference>
<accession>A0ABW1PDL2</accession>
<evidence type="ECO:0000256" key="2">
    <source>
        <dbReference type="ARBA" id="ARBA00022692"/>
    </source>
</evidence>
<evidence type="ECO:0000259" key="6">
    <source>
        <dbReference type="Pfam" id="PF06803"/>
    </source>
</evidence>
<dbReference type="Pfam" id="PF06803">
    <property type="entry name" value="DUF1232"/>
    <property type="match status" value="1"/>
</dbReference>
<gene>
    <name evidence="7" type="ORF">ACFP3R_28195</name>
</gene>
<sequence>MILVAVVLTLLGAGTLLWRDADLLGLPPVVAGLGLLALGVGAGVLWSVRRRRRWERDGEPRPVGNVLQRARALPRLIRERKAYGLPGTTLATWAFALVYLVSPIDVLPELLPLIGVTDDAGVAVWLLTSVSTVAGQYLNWERSGRREPRP</sequence>
<evidence type="ECO:0000313" key="7">
    <source>
        <dbReference type="EMBL" id="MFC6093170.1"/>
    </source>
</evidence>
<evidence type="ECO:0000256" key="5">
    <source>
        <dbReference type="SAM" id="Phobius"/>
    </source>
</evidence>
<feature type="transmembrane region" description="Helical" evidence="5">
    <location>
        <begin position="83"/>
        <end position="102"/>
    </location>
</feature>
<evidence type="ECO:0000313" key="8">
    <source>
        <dbReference type="Proteomes" id="UP001596220"/>
    </source>
</evidence>
<keyword evidence="3 5" id="KW-1133">Transmembrane helix</keyword>
<name>A0ABW1PDL2_9PSEU</name>
<evidence type="ECO:0000256" key="1">
    <source>
        <dbReference type="ARBA" id="ARBA00004127"/>
    </source>
</evidence>
<keyword evidence="8" id="KW-1185">Reference proteome</keyword>
<proteinExistence type="predicted"/>
<feature type="transmembrane region" description="Helical" evidence="5">
    <location>
        <begin position="29"/>
        <end position="48"/>
    </location>
</feature>